<sequence length="106" mass="11299">SFIDPSTGQPEVTGLFLAGAASFKLRKRDRAIGRTIDLVPQFFIDPATGQPNVSGLILAGAAGFKIFLSLFFGDLDSRLRSKILNVVDVPDGGERGFNQAIELSAC</sequence>
<proteinExistence type="predicted"/>
<dbReference type="EMBL" id="PGOL01008500">
    <property type="protein sequence ID" value="PKI31647.1"/>
    <property type="molecule type" value="Genomic_DNA"/>
</dbReference>
<feature type="transmembrane region" description="Helical" evidence="1">
    <location>
        <begin position="53"/>
        <end position="72"/>
    </location>
</feature>
<organism evidence="2 3">
    <name type="scientific">Punica granatum</name>
    <name type="common">Pomegranate</name>
    <dbReference type="NCBI Taxonomy" id="22663"/>
    <lineage>
        <taxon>Eukaryota</taxon>
        <taxon>Viridiplantae</taxon>
        <taxon>Streptophyta</taxon>
        <taxon>Embryophyta</taxon>
        <taxon>Tracheophyta</taxon>
        <taxon>Spermatophyta</taxon>
        <taxon>Magnoliopsida</taxon>
        <taxon>eudicotyledons</taxon>
        <taxon>Gunneridae</taxon>
        <taxon>Pentapetalae</taxon>
        <taxon>rosids</taxon>
        <taxon>malvids</taxon>
        <taxon>Myrtales</taxon>
        <taxon>Lythraceae</taxon>
        <taxon>Punica</taxon>
    </lineage>
</organism>
<dbReference type="InterPro" id="IPR042226">
    <property type="entry name" value="eFR1_2_sf"/>
</dbReference>
<accession>A0A2I0HIW4</accession>
<feature type="non-terminal residue" evidence="2">
    <location>
        <position position="1"/>
    </location>
</feature>
<dbReference type="Proteomes" id="UP000233551">
    <property type="component" value="Unassembled WGS sequence"/>
</dbReference>
<dbReference type="AlphaFoldDB" id="A0A2I0HIW4"/>
<reference evidence="2 3" key="1">
    <citation type="submission" date="2017-11" db="EMBL/GenBank/DDBJ databases">
        <title>De-novo sequencing of pomegranate (Punica granatum L.) genome.</title>
        <authorList>
            <person name="Akparov Z."/>
            <person name="Amiraslanov A."/>
            <person name="Hajiyeva S."/>
            <person name="Abbasov M."/>
            <person name="Kaur K."/>
            <person name="Hamwieh A."/>
            <person name="Solovyev V."/>
            <person name="Salamov A."/>
            <person name="Braich B."/>
            <person name="Kosarev P."/>
            <person name="Mahmoud A."/>
            <person name="Hajiyev E."/>
            <person name="Babayeva S."/>
            <person name="Izzatullayeva V."/>
            <person name="Mammadov A."/>
            <person name="Mammadov A."/>
            <person name="Sharifova S."/>
            <person name="Ojaghi J."/>
            <person name="Eynullazada K."/>
            <person name="Bayramov B."/>
            <person name="Abdulazimova A."/>
            <person name="Shahmuradov I."/>
        </authorList>
    </citation>
    <scope>NUCLEOTIDE SEQUENCE [LARGE SCALE GENOMIC DNA]</scope>
    <source>
        <strain evidence="3">cv. AG2017</strain>
        <tissue evidence="2">Leaf</tissue>
    </source>
</reference>
<gene>
    <name evidence="2" type="ORF">CRG98_047962</name>
</gene>
<keyword evidence="1" id="KW-0812">Transmembrane</keyword>
<dbReference type="GO" id="GO:0003747">
    <property type="term" value="F:translation release factor activity"/>
    <property type="evidence" value="ECO:0007669"/>
    <property type="project" value="InterPro"/>
</dbReference>
<keyword evidence="1" id="KW-0472">Membrane</keyword>
<dbReference type="Gene3D" id="3.30.420.60">
    <property type="entry name" value="eRF1 domain 2"/>
    <property type="match status" value="1"/>
</dbReference>
<evidence type="ECO:0000256" key="1">
    <source>
        <dbReference type="SAM" id="Phobius"/>
    </source>
</evidence>
<dbReference type="InterPro" id="IPR004403">
    <property type="entry name" value="Peptide_chain-rel_eRF1/aRF1"/>
</dbReference>
<evidence type="ECO:0000313" key="2">
    <source>
        <dbReference type="EMBL" id="PKI31647.1"/>
    </source>
</evidence>
<comment type="caution">
    <text evidence="2">The sequence shown here is derived from an EMBL/GenBank/DDBJ whole genome shotgun (WGS) entry which is preliminary data.</text>
</comment>
<dbReference type="STRING" id="22663.A0A2I0HIW4"/>
<protein>
    <submittedName>
        <fullName evidence="2">Uncharacterized protein</fullName>
    </submittedName>
</protein>
<dbReference type="SUPFAM" id="SSF53137">
    <property type="entry name" value="Translational machinery components"/>
    <property type="match status" value="1"/>
</dbReference>
<dbReference type="PANTHER" id="PTHR10113">
    <property type="entry name" value="PEPTIDE CHAIN RELEASE FACTOR SUBUNIT 1"/>
    <property type="match status" value="1"/>
</dbReference>
<keyword evidence="3" id="KW-1185">Reference proteome</keyword>
<evidence type="ECO:0000313" key="3">
    <source>
        <dbReference type="Proteomes" id="UP000233551"/>
    </source>
</evidence>
<keyword evidence="1" id="KW-1133">Transmembrane helix</keyword>
<name>A0A2I0HIW4_PUNGR</name>